<dbReference type="Pfam" id="PF02687">
    <property type="entry name" value="FtsX"/>
    <property type="match status" value="1"/>
</dbReference>
<sequence>MSTLVRLALRNLWRNPRRTALTSIAIVAGIGVFILGEGFVGGVEENILATAIQGTVGHVLVRPPDYPTQPGQHPVDVLVRLPEDARALIEAEAVAWTGRLLFAPTAVAGMDSLRVMGIGYDPEGDARVFPRDLWRVDGALPRPGAAEVAVSFRVARLLRLQPGDRMILQARTHEGALNALEVTVSGRVGTSNPALDALGVFVPRQLARELVATDLPSHVAITLRDRDDAPAFAARLQALLGAQAGVATWRQETAELLQLQAVRRKALDLVVFILLALAGFGIANTLLMAAHERVREVGTLRAMGMSEGAVARLFLVEGAVVGGLGSLLGALLGGGAVAWWAKHPLDFSATFEKQGSSLPISAWIHTRFDLTVVLAAVGMGIAVAVLASLHPARVASRRAPADAVRAA</sequence>
<dbReference type="InterPro" id="IPR003838">
    <property type="entry name" value="ABC3_permease_C"/>
</dbReference>
<evidence type="ECO:0000259" key="8">
    <source>
        <dbReference type="Pfam" id="PF02687"/>
    </source>
</evidence>
<feature type="transmembrane region" description="Helical" evidence="7">
    <location>
        <begin position="20"/>
        <end position="40"/>
    </location>
</feature>
<evidence type="ECO:0000256" key="6">
    <source>
        <dbReference type="ARBA" id="ARBA00023136"/>
    </source>
</evidence>
<feature type="domain" description="MacB-like periplasmic core" evidence="9">
    <location>
        <begin position="19"/>
        <end position="239"/>
    </location>
</feature>
<evidence type="ECO:0000259" key="9">
    <source>
        <dbReference type="Pfam" id="PF12704"/>
    </source>
</evidence>
<feature type="domain" description="ABC3 transporter permease C-terminal" evidence="8">
    <location>
        <begin position="270"/>
        <end position="398"/>
    </location>
</feature>
<evidence type="ECO:0000313" key="11">
    <source>
        <dbReference type="Proteomes" id="UP001516472"/>
    </source>
</evidence>
<dbReference type="InterPro" id="IPR025857">
    <property type="entry name" value="MacB_PCD"/>
</dbReference>
<keyword evidence="4 7" id="KW-0812">Transmembrane</keyword>
<keyword evidence="5 7" id="KW-1133">Transmembrane helix</keyword>
<keyword evidence="6 7" id="KW-0472">Membrane</keyword>
<protein>
    <submittedName>
        <fullName evidence="10">ABC transporter permease</fullName>
    </submittedName>
</protein>
<dbReference type="EMBL" id="JAAIYO010000006">
    <property type="protein sequence ID" value="MBE4750869.1"/>
    <property type="molecule type" value="Genomic_DNA"/>
</dbReference>
<name>A0ABR9PSM8_9BACT</name>
<feature type="transmembrane region" description="Helical" evidence="7">
    <location>
        <begin position="310"/>
        <end position="341"/>
    </location>
</feature>
<evidence type="ECO:0000256" key="2">
    <source>
        <dbReference type="ARBA" id="ARBA00005236"/>
    </source>
</evidence>
<reference evidence="10 11" key="1">
    <citation type="submission" date="2020-02" db="EMBL/GenBank/DDBJ databases">
        <authorList>
            <person name="Babadi Z.K."/>
            <person name="Risdian C."/>
            <person name="Ebrahimipour G.H."/>
            <person name="Wink J."/>
        </authorList>
    </citation>
    <scope>NUCLEOTIDE SEQUENCE [LARGE SCALE GENOMIC DNA]</scope>
    <source>
        <strain evidence="10 11">ZKHCc1 1396</strain>
    </source>
</reference>
<dbReference type="Proteomes" id="UP001516472">
    <property type="component" value="Unassembled WGS sequence"/>
</dbReference>
<organism evidence="10 11">
    <name type="scientific">Corallococcus soli</name>
    <dbReference type="NCBI Taxonomy" id="2710757"/>
    <lineage>
        <taxon>Bacteria</taxon>
        <taxon>Pseudomonadati</taxon>
        <taxon>Myxococcota</taxon>
        <taxon>Myxococcia</taxon>
        <taxon>Myxococcales</taxon>
        <taxon>Cystobacterineae</taxon>
        <taxon>Myxococcaceae</taxon>
        <taxon>Corallococcus</taxon>
    </lineage>
</organism>
<evidence type="ECO:0000256" key="7">
    <source>
        <dbReference type="SAM" id="Phobius"/>
    </source>
</evidence>
<evidence type="ECO:0000256" key="5">
    <source>
        <dbReference type="ARBA" id="ARBA00022989"/>
    </source>
</evidence>
<dbReference type="PANTHER" id="PTHR30489:SF0">
    <property type="entry name" value="LIPOPROTEIN-RELEASING SYSTEM TRANSMEMBRANE PROTEIN LOLE"/>
    <property type="match status" value="1"/>
</dbReference>
<gene>
    <name evidence="10" type="ORF">G4177_22115</name>
</gene>
<comment type="subcellular location">
    <subcellularLocation>
        <location evidence="1">Cell membrane</location>
        <topology evidence="1">Multi-pass membrane protein</topology>
    </subcellularLocation>
</comment>
<dbReference type="Pfam" id="PF12704">
    <property type="entry name" value="MacB_PCD"/>
    <property type="match status" value="1"/>
</dbReference>
<evidence type="ECO:0000313" key="10">
    <source>
        <dbReference type="EMBL" id="MBE4750869.1"/>
    </source>
</evidence>
<comment type="similarity">
    <text evidence="2">Belongs to the ABC-4 integral membrane protein family. LolC/E subfamily.</text>
</comment>
<evidence type="ECO:0000256" key="1">
    <source>
        <dbReference type="ARBA" id="ARBA00004651"/>
    </source>
</evidence>
<feature type="transmembrane region" description="Helical" evidence="7">
    <location>
        <begin position="269"/>
        <end position="289"/>
    </location>
</feature>
<keyword evidence="3" id="KW-1003">Cell membrane</keyword>
<accession>A0ABR9PSM8</accession>
<keyword evidence="11" id="KW-1185">Reference proteome</keyword>
<evidence type="ECO:0000256" key="4">
    <source>
        <dbReference type="ARBA" id="ARBA00022692"/>
    </source>
</evidence>
<dbReference type="InterPro" id="IPR051447">
    <property type="entry name" value="Lipoprotein-release_system"/>
</dbReference>
<proteinExistence type="inferred from homology"/>
<dbReference type="PANTHER" id="PTHR30489">
    <property type="entry name" value="LIPOPROTEIN-RELEASING SYSTEM TRANSMEMBRANE PROTEIN LOLE"/>
    <property type="match status" value="1"/>
</dbReference>
<feature type="transmembrane region" description="Helical" evidence="7">
    <location>
        <begin position="370"/>
        <end position="389"/>
    </location>
</feature>
<comment type="caution">
    <text evidence="10">The sequence shown here is derived from an EMBL/GenBank/DDBJ whole genome shotgun (WGS) entry which is preliminary data.</text>
</comment>
<dbReference type="RefSeq" id="WP_193428054.1">
    <property type="nucleotide sequence ID" value="NZ_CBCSIP010000068.1"/>
</dbReference>
<evidence type="ECO:0000256" key="3">
    <source>
        <dbReference type="ARBA" id="ARBA00022475"/>
    </source>
</evidence>